<evidence type="ECO:0000256" key="1">
    <source>
        <dbReference type="ARBA" id="ARBA00009834"/>
    </source>
</evidence>
<keyword evidence="5" id="KW-1185">Reference proteome</keyword>
<dbReference type="Gene3D" id="1.10.10.10">
    <property type="entry name" value="Winged helix-like DNA-binding domain superfamily/Winged helix DNA-binding domain"/>
    <property type="match status" value="2"/>
</dbReference>
<dbReference type="PIRSF" id="PIRSF017215">
    <property type="entry name" value="ESCRT2_Vps22"/>
    <property type="match status" value="1"/>
</dbReference>
<keyword evidence="2" id="KW-0813">Transport</keyword>
<keyword evidence="2" id="KW-0653">Protein transport</keyword>
<dbReference type="AlphaFoldDB" id="A0AAE0KYP1"/>
<comment type="subunit">
    <text evidence="2">Component of the endosomal sorting complex required for transport II (ESCRT-II).</text>
</comment>
<name>A0AAE0KYP1_9CHLO</name>
<comment type="caution">
    <text evidence="4">The sequence shown here is derived from an EMBL/GenBank/DDBJ whole genome shotgun (WGS) entry which is preliminary data.</text>
</comment>
<evidence type="ECO:0000313" key="5">
    <source>
        <dbReference type="Proteomes" id="UP001190700"/>
    </source>
</evidence>
<protein>
    <recommendedName>
        <fullName evidence="2">Vacuolar protein sorting-associated protein</fullName>
    </recommendedName>
</protein>
<dbReference type="GO" id="GO:0043328">
    <property type="term" value="P:protein transport to vacuole involved in ubiquitin-dependent protein catabolic process via the multivesicular body sorting pathway"/>
    <property type="evidence" value="ECO:0007669"/>
    <property type="project" value="TreeGrafter"/>
</dbReference>
<evidence type="ECO:0000256" key="3">
    <source>
        <dbReference type="SAM" id="MobiDB-lite"/>
    </source>
</evidence>
<dbReference type="InterPro" id="IPR036390">
    <property type="entry name" value="WH_DNA-bd_sf"/>
</dbReference>
<dbReference type="PANTHER" id="PTHR12806">
    <property type="entry name" value="EAP30 SUBUNIT OF ELL COMPLEX"/>
    <property type="match status" value="1"/>
</dbReference>
<proteinExistence type="inferred from homology"/>
<dbReference type="Gene3D" id="6.10.140.180">
    <property type="match status" value="1"/>
</dbReference>
<dbReference type="GO" id="GO:0000814">
    <property type="term" value="C:ESCRT II complex"/>
    <property type="evidence" value="ECO:0007669"/>
    <property type="project" value="UniProtKB-UniRule"/>
</dbReference>
<organism evidence="4 5">
    <name type="scientific">Cymbomonas tetramitiformis</name>
    <dbReference type="NCBI Taxonomy" id="36881"/>
    <lineage>
        <taxon>Eukaryota</taxon>
        <taxon>Viridiplantae</taxon>
        <taxon>Chlorophyta</taxon>
        <taxon>Pyramimonadophyceae</taxon>
        <taxon>Pyramimonadales</taxon>
        <taxon>Pyramimonadaceae</taxon>
        <taxon>Cymbomonas</taxon>
    </lineage>
</organism>
<dbReference type="Pfam" id="PF04157">
    <property type="entry name" value="EAP30"/>
    <property type="match status" value="1"/>
</dbReference>
<reference evidence="4 5" key="1">
    <citation type="journal article" date="2015" name="Genome Biol. Evol.">
        <title>Comparative Genomics of a Bacterivorous Green Alga Reveals Evolutionary Causalities and Consequences of Phago-Mixotrophic Mode of Nutrition.</title>
        <authorList>
            <person name="Burns J.A."/>
            <person name="Paasch A."/>
            <person name="Narechania A."/>
            <person name="Kim E."/>
        </authorList>
    </citation>
    <scope>NUCLEOTIDE SEQUENCE [LARGE SCALE GENOMIC DNA]</scope>
    <source>
        <strain evidence="4 5">PLY_AMNH</strain>
    </source>
</reference>
<accession>A0AAE0KYP1</accession>
<dbReference type="PANTHER" id="PTHR12806:SF0">
    <property type="entry name" value="VACUOLAR-SORTING PROTEIN SNF8"/>
    <property type="match status" value="1"/>
</dbReference>
<gene>
    <name evidence="4" type="ORF">CYMTET_25805</name>
</gene>
<sequence length="253" mass="28398">MRRRPGLQGLQQRAVEKDRKSALGEDVARNQVERVKEQLSTFRSALEEFALKHRNDIKQNPVFRAQFHQMCASLGVDPLASNKGLWAELLGIGDFYYELAVQIAEACLTTRELNGGLMDIRDVLSAVQRRRGGIAERVSKDDIMRAIDTLKGLGSGFTVIKVGSHQLLRSVPSELNTDHNILLEFAQDKGYITEKEVNENLGWPSRRFDLVMDGLLKDQVAMIDDGAPDHLRRYWFPCLSLAHGKSLNPGTEG</sequence>
<feature type="compositionally biased region" description="Low complexity" evidence="3">
    <location>
        <begin position="1"/>
        <end position="13"/>
    </location>
</feature>
<dbReference type="InterPro" id="IPR036388">
    <property type="entry name" value="WH-like_DNA-bd_sf"/>
</dbReference>
<dbReference type="SUPFAM" id="SSF46785">
    <property type="entry name" value="Winged helix' DNA-binding domain"/>
    <property type="match status" value="2"/>
</dbReference>
<evidence type="ECO:0000256" key="2">
    <source>
        <dbReference type="PIRNR" id="PIRNR017215"/>
    </source>
</evidence>
<feature type="region of interest" description="Disordered" evidence="3">
    <location>
        <begin position="1"/>
        <end position="22"/>
    </location>
</feature>
<dbReference type="InterPro" id="IPR040608">
    <property type="entry name" value="Snf8/Vps36"/>
</dbReference>
<comment type="similarity">
    <text evidence="1 2">Belongs to the SNF8 family.</text>
</comment>
<comment type="function">
    <text evidence="2">Component of the endosomal sorting complex required for transport II (ESCRT-II), which is required for multivesicular body (MVB) formation and sorting of endosomal cargo proteins into MVBs.</text>
</comment>
<dbReference type="Proteomes" id="UP001190700">
    <property type="component" value="Unassembled WGS sequence"/>
</dbReference>
<dbReference type="EMBL" id="LGRX02013862">
    <property type="protein sequence ID" value="KAK3265517.1"/>
    <property type="molecule type" value="Genomic_DNA"/>
</dbReference>
<dbReference type="FunFam" id="1.10.10.10:FF:000085">
    <property type="entry name" value="Vacuolar-sorting protein SNF8"/>
    <property type="match status" value="1"/>
</dbReference>
<evidence type="ECO:0000313" key="4">
    <source>
        <dbReference type="EMBL" id="KAK3265517.1"/>
    </source>
</evidence>
<dbReference type="InterPro" id="IPR016689">
    <property type="entry name" value="ESCRT-2_cplx_Snf8"/>
</dbReference>